<dbReference type="InterPro" id="IPR008979">
    <property type="entry name" value="Galactose-bd-like_sf"/>
</dbReference>
<dbReference type="PANTHER" id="PTHR43056">
    <property type="entry name" value="PEPTIDASE S9 PROLYL OLIGOPEPTIDASE"/>
    <property type="match status" value="1"/>
</dbReference>
<evidence type="ECO:0000313" key="3">
    <source>
        <dbReference type="EMBL" id="UUP15619.1"/>
    </source>
</evidence>
<sequence>MNVHAAPLRQTTEIENFWIPLADGCHLAARMWMPVDAANSPVPAIIEYIPYRKRDHTALRDESMHPQMAARGYAYVRIDIRGNGESEGLMLDEYLPQELSDGVEAIEWIARQPWCNGRVGMVGISWGGFNGLQIAALRPPALKAIITVCSTDDRYADDIHYRGGCLLNDNLGWSATMMAYSSRPPDPLLVGERWREMWLERLQNMPFLAANWLEHQQRDEFWCHGSVCEDFDAIAIPVLAVGGWADAYTNAIPRLLAGLKSPAYGLIGPWGHKYPNAGVPGPAMDFIAEMARWWDHWLAQKSEIELPALRAYVLDGPDTGEGNDERQGFWVSEPSWPSPNVEEQTLFFTGDGRLAEATGSQGARVARSPQTVGLTGGRYYPKVGRPDLAVDQRPDDAGSIVFDGKPLEEPLVLLGAPAVNLTVSVDRPQANIAVRLSHVAPDGASHRISVGVLNLTHSDDHQSWKPLEPNRAFTTRVALDDIAYKVPAGHRLRVSISTTYWPMIWPSPEPVTLTVEAAGSRIDLPVRKDRGQPAVEIAPTPLPPIGNVEFLRDPVTERRVCHDQLTGEVTIESTDDTGLKRLPAHGIEFRSVCRERYSIRRDNPLSAEMSTDWVTETGREGWRVRTESSHAIRSDATTFYLEAELVTFENEKEVYRNRWERAIPRQGV</sequence>
<name>A0ABY5MBY5_9HYPH</name>
<evidence type="ECO:0000256" key="1">
    <source>
        <dbReference type="ARBA" id="ARBA00022801"/>
    </source>
</evidence>
<evidence type="ECO:0000313" key="4">
    <source>
        <dbReference type="Proteomes" id="UP001342418"/>
    </source>
</evidence>
<proteinExistence type="predicted"/>
<dbReference type="InterPro" id="IPR000383">
    <property type="entry name" value="Xaa-Pro-like_dom"/>
</dbReference>
<organism evidence="3 4">
    <name type="scientific">Nitratireductor thuwali</name>
    <dbReference type="NCBI Taxonomy" id="2267699"/>
    <lineage>
        <taxon>Bacteria</taxon>
        <taxon>Pseudomonadati</taxon>
        <taxon>Pseudomonadota</taxon>
        <taxon>Alphaproteobacteria</taxon>
        <taxon>Hyphomicrobiales</taxon>
        <taxon>Phyllobacteriaceae</taxon>
        <taxon>Nitratireductor</taxon>
    </lineage>
</organism>
<gene>
    <name evidence="3" type="primary">cocE</name>
    <name evidence="3" type="ORF">NTH_00057</name>
</gene>
<dbReference type="GO" id="GO:0016787">
    <property type="term" value="F:hydrolase activity"/>
    <property type="evidence" value="ECO:0007669"/>
    <property type="project" value="UniProtKB-KW"/>
</dbReference>
<reference evidence="3 4" key="1">
    <citation type="submission" date="2018-07" db="EMBL/GenBank/DDBJ databases">
        <title>Genome sequence of Nitratireductor thuwali#1536.</title>
        <authorList>
            <person name="Michoud G."/>
            <person name="Merlino G."/>
            <person name="Sefrji F.O."/>
            <person name="Daffonchio D."/>
        </authorList>
    </citation>
    <scope>NUCLEOTIDE SEQUENCE [LARGE SCALE GENOMIC DNA]</scope>
    <source>
        <strain evidence="4">Nit1536</strain>
    </source>
</reference>
<dbReference type="EMBL" id="CP030941">
    <property type="protein sequence ID" value="UUP15619.1"/>
    <property type="molecule type" value="Genomic_DNA"/>
</dbReference>
<protein>
    <submittedName>
        <fullName evidence="3">Cocaine esterase</fullName>
        <ecNumber evidence="3">3.1.1.84</ecNumber>
    </submittedName>
</protein>
<dbReference type="Gene3D" id="2.60.120.260">
    <property type="entry name" value="Galactose-binding domain-like"/>
    <property type="match status" value="1"/>
</dbReference>
<dbReference type="PANTHER" id="PTHR43056:SF10">
    <property type="entry name" value="COCE_NOND FAMILY, PUTATIVE (AFU_ORTHOLOGUE AFUA_7G00600)-RELATED"/>
    <property type="match status" value="1"/>
</dbReference>
<dbReference type="InterPro" id="IPR013736">
    <property type="entry name" value="Xaa-Pro_dipept_C"/>
</dbReference>
<dbReference type="SUPFAM" id="SSF49785">
    <property type="entry name" value="Galactose-binding domain-like"/>
    <property type="match status" value="1"/>
</dbReference>
<dbReference type="Gene3D" id="1.10.3020.10">
    <property type="entry name" value="alpha-amino acid ester hydrolase ( Helical cap domain)"/>
    <property type="match status" value="1"/>
</dbReference>
<feature type="domain" description="Xaa-Pro dipeptidyl-peptidase C-terminal" evidence="2">
    <location>
        <begin position="291"/>
        <end position="543"/>
    </location>
</feature>
<dbReference type="InterPro" id="IPR005674">
    <property type="entry name" value="CocE/Ser_esterase"/>
</dbReference>
<dbReference type="RefSeq" id="WP_338528115.1">
    <property type="nucleotide sequence ID" value="NZ_CP030941.1"/>
</dbReference>
<dbReference type="EC" id="3.1.1.84" evidence="3"/>
<accession>A0ABY5MBY5</accession>
<keyword evidence="1 3" id="KW-0378">Hydrolase</keyword>
<dbReference type="Pfam" id="PF02129">
    <property type="entry name" value="Peptidase_S15"/>
    <property type="match status" value="1"/>
</dbReference>
<dbReference type="Pfam" id="PF08530">
    <property type="entry name" value="PepX_C"/>
    <property type="match status" value="1"/>
</dbReference>
<dbReference type="InterPro" id="IPR050585">
    <property type="entry name" value="Xaa-Pro_dipeptidyl-ppase/CocE"/>
</dbReference>
<dbReference type="SUPFAM" id="SSF53474">
    <property type="entry name" value="alpha/beta-Hydrolases"/>
    <property type="match status" value="1"/>
</dbReference>
<dbReference type="SMART" id="SM00939">
    <property type="entry name" value="PepX_C"/>
    <property type="match status" value="1"/>
</dbReference>
<dbReference type="Proteomes" id="UP001342418">
    <property type="component" value="Chromosome"/>
</dbReference>
<evidence type="ECO:0000259" key="2">
    <source>
        <dbReference type="SMART" id="SM00939"/>
    </source>
</evidence>
<dbReference type="Gene3D" id="3.40.50.1820">
    <property type="entry name" value="alpha/beta hydrolase"/>
    <property type="match status" value="1"/>
</dbReference>
<dbReference type="InterPro" id="IPR029058">
    <property type="entry name" value="AB_hydrolase_fold"/>
</dbReference>
<keyword evidence="4" id="KW-1185">Reference proteome</keyword>
<dbReference type="NCBIfam" id="TIGR00976">
    <property type="entry name" value="CocE_NonD"/>
    <property type="match status" value="1"/>
</dbReference>